<organism evidence="6 7">
    <name type="scientific">Ahrensia marina</name>
    <dbReference type="NCBI Taxonomy" id="1514904"/>
    <lineage>
        <taxon>Bacteria</taxon>
        <taxon>Pseudomonadati</taxon>
        <taxon>Pseudomonadota</taxon>
        <taxon>Alphaproteobacteria</taxon>
        <taxon>Hyphomicrobiales</taxon>
        <taxon>Ahrensiaceae</taxon>
        <taxon>Ahrensia</taxon>
    </lineage>
</organism>
<dbReference type="PATRIC" id="fig|1514904.3.peg.1326"/>
<keyword evidence="3 5" id="KW-1133">Transmembrane helix</keyword>
<dbReference type="Gene3D" id="1.20.120.1630">
    <property type="match status" value="1"/>
</dbReference>
<evidence type="ECO:0000256" key="1">
    <source>
        <dbReference type="ARBA" id="ARBA00004127"/>
    </source>
</evidence>
<comment type="subcellular location">
    <subcellularLocation>
        <location evidence="1">Endomembrane system</location>
        <topology evidence="1">Multi-pass membrane protein</topology>
    </subcellularLocation>
</comment>
<name>A0A0N0E725_9HYPH</name>
<dbReference type="InterPro" id="IPR052527">
    <property type="entry name" value="Metal_cation-efflux_comp"/>
</dbReference>
<accession>A0A0N0E725</accession>
<protein>
    <recommendedName>
        <fullName evidence="8">Methyltransferase</fullName>
    </recommendedName>
</protein>
<dbReference type="PANTHER" id="PTHR43847">
    <property type="entry name" value="BLL3993 PROTEIN"/>
    <property type="match status" value="1"/>
</dbReference>
<dbReference type="PANTHER" id="PTHR43847:SF1">
    <property type="entry name" value="BLL3993 PROTEIN"/>
    <property type="match status" value="1"/>
</dbReference>
<feature type="transmembrane region" description="Helical" evidence="5">
    <location>
        <begin position="47"/>
        <end position="65"/>
    </location>
</feature>
<evidence type="ECO:0000313" key="7">
    <source>
        <dbReference type="Proteomes" id="UP000038011"/>
    </source>
</evidence>
<dbReference type="STRING" id="1514904.SU32_12390"/>
<evidence type="ECO:0000256" key="5">
    <source>
        <dbReference type="SAM" id="Phobius"/>
    </source>
</evidence>
<evidence type="ECO:0008006" key="8">
    <source>
        <dbReference type="Google" id="ProtNLM"/>
    </source>
</evidence>
<gene>
    <name evidence="6" type="ORF">SU32_12390</name>
</gene>
<feature type="transmembrane region" description="Helical" evidence="5">
    <location>
        <begin position="6"/>
        <end position="26"/>
    </location>
</feature>
<dbReference type="AlphaFoldDB" id="A0A0N0E725"/>
<dbReference type="EMBL" id="JXMU01000018">
    <property type="protein sequence ID" value="KPB00691.1"/>
    <property type="molecule type" value="Genomic_DNA"/>
</dbReference>
<evidence type="ECO:0000256" key="4">
    <source>
        <dbReference type="ARBA" id="ARBA00023136"/>
    </source>
</evidence>
<dbReference type="InterPro" id="IPR007318">
    <property type="entry name" value="Phopholipid_MeTrfase"/>
</dbReference>
<evidence type="ECO:0000256" key="3">
    <source>
        <dbReference type="ARBA" id="ARBA00022989"/>
    </source>
</evidence>
<evidence type="ECO:0000313" key="6">
    <source>
        <dbReference type="EMBL" id="KPB00691.1"/>
    </source>
</evidence>
<dbReference type="Proteomes" id="UP000038011">
    <property type="component" value="Unassembled WGS sequence"/>
</dbReference>
<evidence type="ECO:0000256" key="2">
    <source>
        <dbReference type="ARBA" id="ARBA00022692"/>
    </source>
</evidence>
<keyword evidence="7" id="KW-1185">Reference proteome</keyword>
<sequence>MTIEIYIATLAAGLIAGAYMLGMLAWSAVYPEKRTWPPEHATKGIKFRVWFMTILIFAAAFMLGVLDWNRFEGPSTIRWGIGVPLIVIGNIAVWNGVFKIGMDATSGEATGLKTDGLYRWSRHPQYVADITILLGWGVLAASLWALPVLAIGFAVLAVAPFAEEPWLEEVYGDNYRSYRMRVRRYI</sequence>
<proteinExistence type="predicted"/>
<reference evidence="6 7" key="1">
    <citation type="submission" date="2015-01" db="EMBL/GenBank/DDBJ databases">
        <title>Ahrensia donghaiensis sp. nov., a novel dimethylsulphoniopropionate-cleavage bacterium isolated from seawater and emended descriptions of the genus Ahrensia and Ahrensia kielensis.</title>
        <authorList>
            <person name="Liu J."/>
        </authorList>
    </citation>
    <scope>NUCLEOTIDE SEQUENCE [LARGE SCALE GENOMIC DNA]</scope>
    <source>
        <strain evidence="6 7">LZD062</strain>
    </source>
</reference>
<feature type="transmembrane region" description="Helical" evidence="5">
    <location>
        <begin position="77"/>
        <end position="98"/>
    </location>
</feature>
<dbReference type="GO" id="GO:0012505">
    <property type="term" value="C:endomembrane system"/>
    <property type="evidence" value="ECO:0007669"/>
    <property type="project" value="UniProtKB-SubCell"/>
</dbReference>
<keyword evidence="4 5" id="KW-0472">Membrane</keyword>
<keyword evidence="2 5" id="KW-0812">Transmembrane</keyword>
<feature type="transmembrane region" description="Helical" evidence="5">
    <location>
        <begin position="126"/>
        <end position="159"/>
    </location>
</feature>
<comment type="caution">
    <text evidence="6">The sequence shown here is derived from an EMBL/GenBank/DDBJ whole genome shotgun (WGS) entry which is preliminary data.</text>
</comment>
<dbReference type="Pfam" id="PF04191">
    <property type="entry name" value="PEMT"/>
    <property type="match status" value="1"/>
</dbReference>